<feature type="transmembrane region" description="Helical" evidence="11">
    <location>
        <begin position="6"/>
        <end position="24"/>
    </location>
</feature>
<feature type="transmembrane region" description="Helical" evidence="11">
    <location>
        <begin position="427"/>
        <end position="444"/>
    </location>
</feature>
<feature type="transmembrane region" description="Helical" evidence="11">
    <location>
        <begin position="396"/>
        <end position="415"/>
    </location>
</feature>
<dbReference type="InterPro" id="IPR003567">
    <property type="entry name" value="Cyt_c_biogenesis"/>
</dbReference>
<feature type="compositionally biased region" description="Low complexity" evidence="10">
    <location>
        <begin position="648"/>
        <end position="667"/>
    </location>
</feature>
<dbReference type="PRINTS" id="PR01411">
    <property type="entry name" value="CCMFBIOGNSIS"/>
</dbReference>
<keyword evidence="7 11" id="KW-1133">Transmembrane helix</keyword>
<feature type="transmembrane region" description="Helical" evidence="11">
    <location>
        <begin position="212"/>
        <end position="231"/>
    </location>
</feature>
<evidence type="ECO:0000256" key="10">
    <source>
        <dbReference type="SAM" id="MobiDB-lite"/>
    </source>
</evidence>
<name>A0ABU2K5U7_9ACTN</name>
<dbReference type="GO" id="GO:0016829">
    <property type="term" value="F:lyase activity"/>
    <property type="evidence" value="ECO:0007669"/>
    <property type="project" value="UniProtKB-KW"/>
</dbReference>
<comment type="function">
    <text evidence="9">Required for the biogenesis of c-type cytochromes. Possible subunit of a heme lyase.</text>
</comment>
<dbReference type="PANTHER" id="PTHR43653">
    <property type="entry name" value="CYTOCHROME C ASSEMBLY PROTEIN-RELATED"/>
    <property type="match status" value="1"/>
</dbReference>
<feature type="transmembrane region" description="Helical" evidence="11">
    <location>
        <begin position="450"/>
        <end position="470"/>
    </location>
</feature>
<dbReference type="InterPro" id="IPR002541">
    <property type="entry name" value="Cyt_c_assembly"/>
</dbReference>
<keyword evidence="8 11" id="KW-0472">Membrane</keyword>
<comment type="subcellular location">
    <subcellularLocation>
        <location evidence="1">Cell inner membrane</location>
        <topology evidence="1">Multi-pass membrane protein</topology>
    </subcellularLocation>
</comment>
<dbReference type="PRINTS" id="PR01410">
    <property type="entry name" value="CCBIOGENESIS"/>
</dbReference>
<feature type="transmembrane region" description="Helical" evidence="11">
    <location>
        <begin position="491"/>
        <end position="512"/>
    </location>
</feature>
<dbReference type="InterPro" id="IPR032523">
    <property type="entry name" value="CcmF_C"/>
</dbReference>
<feature type="domain" description="Cytochrome c assembly protein" evidence="12">
    <location>
        <begin position="90"/>
        <end position="297"/>
    </location>
</feature>
<dbReference type="PANTHER" id="PTHR43653:SF1">
    <property type="entry name" value="CYTOCHROME C-TYPE BIOGENESIS PROTEIN CCMF"/>
    <property type="match status" value="1"/>
</dbReference>
<dbReference type="RefSeq" id="WP_311344385.1">
    <property type="nucleotide sequence ID" value="NZ_JAVREI010000002.1"/>
</dbReference>
<comment type="caution">
    <text evidence="14">The sequence shown here is derived from an EMBL/GenBank/DDBJ whole genome shotgun (WGS) entry which is preliminary data.</text>
</comment>
<feature type="transmembrane region" description="Helical" evidence="11">
    <location>
        <begin position="179"/>
        <end position="200"/>
    </location>
</feature>
<protein>
    <submittedName>
        <fullName evidence="14">Heme lyase CcmF/NrfE family subunit</fullName>
    </submittedName>
</protein>
<gene>
    <name evidence="14" type="ORF">RM425_06595</name>
</gene>
<keyword evidence="3" id="KW-1003">Cell membrane</keyword>
<feature type="transmembrane region" description="Helical" evidence="11">
    <location>
        <begin position="275"/>
        <end position="294"/>
    </location>
</feature>
<feature type="transmembrane region" description="Helical" evidence="11">
    <location>
        <begin position="124"/>
        <end position="145"/>
    </location>
</feature>
<evidence type="ECO:0000259" key="12">
    <source>
        <dbReference type="Pfam" id="PF01578"/>
    </source>
</evidence>
<dbReference type="Pfam" id="PF01578">
    <property type="entry name" value="Cytochrom_C_asm"/>
    <property type="match status" value="1"/>
</dbReference>
<dbReference type="Pfam" id="PF16327">
    <property type="entry name" value="CcmF_C"/>
    <property type="match status" value="1"/>
</dbReference>
<sequence length="683" mass="72648">MILAAAGWAGVMLGLASSIALAVFGFRALRRPDRATRGQLQQPVVGMVTGAAVAFITLEIALLTDDFAVSFVAGNSSRATPVLFKLTAAWSALEGSIVLWIAVLAGFTAVVLRQVRSVDDRLGVGALAFMGLVATFFFGLVSTVANPFEVLAQPPADGPGPNALLQNHLLVTIHPPLLYLGYVGFTVPFAFAMSALLTRTPGVDWLRRTRRANLVAWSFLSAGLVLGAWWSYEVLGWGGFWAWDPVENAALIPWLTATAFIHSAVVQVRRGILQSWNFVLVLTTFALTILGTFLTRSSVVASVHSFTQSPVGPALLGFFVVVVVGGFTLFALRAPRLASPDRLESLASREGAFLVNNLLLSLFAFVVLLGTLYPVFVEAFTGAQTSVGRPFFDRMAVPISFALLLAMGVGPFTPYRAANGRLLWERLRPALLAGSLVSAGLVVAGVRSVAVVAVALLATAIVAASARQLFTSAPDRRPATLFRILRRQRGYWGGQVSHIGLVLVALAIAVSADLSERTTATLRQGESVEFGGYTVTYTGNETIQRSHRTEVAAEFQIREGTDVVRIAGPSLNQYPSQQQAVATPSVWSTPREDIYVALTSLEDGQVSVNLYRYPLMWTLWAGGLLVAAGGFWAVGGSPRRRVRDTTPAAAEANAPASSDAGAAQAVAVLSDPPAAQGEGQDRA</sequence>
<evidence type="ECO:0000256" key="1">
    <source>
        <dbReference type="ARBA" id="ARBA00004429"/>
    </source>
</evidence>
<evidence type="ECO:0000256" key="4">
    <source>
        <dbReference type="ARBA" id="ARBA00022519"/>
    </source>
</evidence>
<feature type="transmembrane region" description="Helical" evidence="11">
    <location>
        <begin position="251"/>
        <end position="268"/>
    </location>
</feature>
<evidence type="ECO:0000256" key="8">
    <source>
        <dbReference type="ARBA" id="ARBA00023136"/>
    </source>
</evidence>
<keyword evidence="5 11" id="KW-0812">Transmembrane</keyword>
<feature type="region of interest" description="Disordered" evidence="10">
    <location>
        <begin position="638"/>
        <end position="683"/>
    </location>
</feature>
<keyword evidence="15" id="KW-1185">Reference proteome</keyword>
<evidence type="ECO:0000256" key="2">
    <source>
        <dbReference type="ARBA" id="ARBA00009186"/>
    </source>
</evidence>
<feature type="transmembrane region" description="Helical" evidence="11">
    <location>
        <begin position="83"/>
        <end position="112"/>
    </location>
</feature>
<proteinExistence type="inferred from homology"/>
<accession>A0ABU2K5U7</accession>
<feature type="transmembrane region" description="Helical" evidence="11">
    <location>
        <begin position="314"/>
        <end position="332"/>
    </location>
</feature>
<evidence type="ECO:0000256" key="11">
    <source>
        <dbReference type="SAM" id="Phobius"/>
    </source>
</evidence>
<evidence type="ECO:0000256" key="5">
    <source>
        <dbReference type="ARBA" id="ARBA00022692"/>
    </source>
</evidence>
<evidence type="ECO:0000259" key="13">
    <source>
        <dbReference type="Pfam" id="PF16327"/>
    </source>
</evidence>
<feature type="transmembrane region" description="Helical" evidence="11">
    <location>
        <begin position="615"/>
        <end position="634"/>
    </location>
</feature>
<evidence type="ECO:0000256" key="9">
    <source>
        <dbReference type="ARBA" id="ARBA00037230"/>
    </source>
</evidence>
<keyword evidence="4" id="KW-0997">Cell inner membrane</keyword>
<keyword evidence="6" id="KW-0201">Cytochrome c-type biogenesis</keyword>
<feature type="domain" description="Cytochrome c-type biogenesis protein CcmF C-terminal" evidence="13">
    <location>
        <begin position="316"/>
        <end position="634"/>
    </location>
</feature>
<evidence type="ECO:0000256" key="6">
    <source>
        <dbReference type="ARBA" id="ARBA00022748"/>
    </source>
</evidence>
<evidence type="ECO:0000256" key="3">
    <source>
        <dbReference type="ARBA" id="ARBA00022475"/>
    </source>
</evidence>
<dbReference type="EMBL" id="JAVREI010000002">
    <property type="protein sequence ID" value="MDT0275569.1"/>
    <property type="molecule type" value="Genomic_DNA"/>
</dbReference>
<feature type="transmembrane region" description="Helical" evidence="11">
    <location>
        <begin position="44"/>
        <end position="63"/>
    </location>
</feature>
<evidence type="ECO:0000256" key="7">
    <source>
        <dbReference type="ARBA" id="ARBA00022989"/>
    </source>
</evidence>
<reference evidence="15" key="1">
    <citation type="submission" date="2023-07" db="EMBL/GenBank/DDBJ databases">
        <title>30 novel species of actinomycetes from the DSMZ collection.</title>
        <authorList>
            <person name="Nouioui I."/>
        </authorList>
    </citation>
    <scope>NUCLEOTIDE SEQUENCE [LARGE SCALE GENOMIC DNA]</scope>
    <source>
        <strain evidence="15">DSM 46792</strain>
    </source>
</reference>
<feature type="transmembrane region" description="Helical" evidence="11">
    <location>
        <begin position="353"/>
        <end position="376"/>
    </location>
</feature>
<organism evidence="14 15">
    <name type="scientific">Blastococcus goldschmidtiae</name>
    <dbReference type="NCBI Taxonomy" id="3075546"/>
    <lineage>
        <taxon>Bacteria</taxon>
        <taxon>Bacillati</taxon>
        <taxon>Actinomycetota</taxon>
        <taxon>Actinomycetes</taxon>
        <taxon>Geodermatophilales</taxon>
        <taxon>Geodermatophilaceae</taxon>
        <taxon>Blastococcus</taxon>
    </lineage>
</organism>
<evidence type="ECO:0000313" key="14">
    <source>
        <dbReference type="EMBL" id="MDT0275569.1"/>
    </source>
</evidence>
<dbReference type="InterPro" id="IPR003568">
    <property type="entry name" value="Cyt_c_biogenesis_CcmF"/>
</dbReference>
<evidence type="ECO:0000313" key="15">
    <source>
        <dbReference type="Proteomes" id="UP001183222"/>
    </source>
</evidence>
<comment type="similarity">
    <text evidence="2">Belongs to the CcmF/CycK/Ccl1/NrfE/CcsA family.</text>
</comment>
<keyword evidence="14" id="KW-0456">Lyase</keyword>
<dbReference type="Proteomes" id="UP001183222">
    <property type="component" value="Unassembled WGS sequence"/>
</dbReference>